<protein>
    <submittedName>
        <fullName evidence="2">Uncharacterized protein</fullName>
    </submittedName>
</protein>
<evidence type="ECO:0000313" key="3">
    <source>
        <dbReference type="Proteomes" id="UP001642360"/>
    </source>
</evidence>
<comment type="caution">
    <text evidence="2">The sequence shown here is derived from an EMBL/GenBank/DDBJ whole genome shotgun (WGS) entry which is preliminary data.</text>
</comment>
<dbReference type="EMBL" id="CAUOFW020007613">
    <property type="protein sequence ID" value="CAK9179797.1"/>
    <property type="molecule type" value="Genomic_DNA"/>
</dbReference>
<sequence length="77" mass="8953">MKKTLFEIAAGFVFYTCHWPETKPGHQERSLQLVDFSAVRFEDLEGGKEEEEEEEEMCSVCLVEFERQDLVFGLSCN</sequence>
<dbReference type="AlphaFoldDB" id="A0ABC8UFL5"/>
<keyword evidence="3" id="KW-1185">Reference proteome</keyword>
<reference evidence="2 3" key="1">
    <citation type="submission" date="2024-02" db="EMBL/GenBank/DDBJ databases">
        <authorList>
            <person name="Vignale AGUSTIN F."/>
            <person name="Sosa J E."/>
            <person name="Modenutti C."/>
        </authorList>
    </citation>
    <scope>NUCLEOTIDE SEQUENCE [LARGE SCALE GENOMIC DNA]</scope>
</reference>
<evidence type="ECO:0000313" key="1">
    <source>
        <dbReference type="EMBL" id="CAK9152355.1"/>
    </source>
</evidence>
<gene>
    <name evidence="1" type="ORF">ILEXP_LOCUS20577</name>
    <name evidence="2" type="ORF">ILEXP_LOCUS49752</name>
</gene>
<name>A0ABC8UFL5_9AQUA</name>
<dbReference type="EMBL" id="CAUOFW020002269">
    <property type="protein sequence ID" value="CAK9152355.1"/>
    <property type="molecule type" value="Genomic_DNA"/>
</dbReference>
<proteinExistence type="predicted"/>
<dbReference type="Proteomes" id="UP001642360">
    <property type="component" value="Unassembled WGS sequence"/>
</dbReference>
<accession>A0ABC8UFL5</accession>
<evidence type="ECO:0000313" key="2">
    <source>
        <dbReference type="EMBL" id="CAK9179797.1"/>
    </source>
</evidence>
<organism evidence="2 3">
    <name type="scientific">Ilex paraguariensis</name>
    <name type="common">yerba mate</name>
    <dbReference type="NCBI Taxonomy" id="185542"/>
    <lineage>
        <taxon>Eukaryota</taxon>
        <taxon>Viridiplantae</taxon>
        <taxon>Streptophyta</taxon>
        <taxon>Embryophyta</taxon>
        <taxon>Tracheophyta</taxon>
        <taxon>Spermatophyta</taxon>
        <taxon>Magnoliopsida</taxon>
        <taxon>eudicotyledons</taxon>
        <taxon>Gunneridae</taxon>
        <taxon>Pentapetalae</taxon>
        <taxon>asterids</taxon>
        <taxon>campanulids</taxon>
        <taxon>Aquifoliales</taxon>
        <taxon>Aquifoliaceae</taxon>
        <taxon>Ilex</taxon>
    </lineage>
</organism>